<comment type="pathway">
    <text evidence="5">Cofactor biosynthesis; NAD(+) biosynthesis; nicotinamide D-ribonucleotide from 5-phospho-alpha-D-ribose 1-diphosphate and nicotinamide: step 1/1.</text>
</comment>
<feature type="compositionally biased region" description="Basic and acidic residues" evidence="9">
    <location>
        <begin position="561"/>
        <end position="577"/>
    </location>
</feature>
<keyword evidence="2" id="KW-0662">Pyridine nucleotide biosynthesis</keyword>
<proteinExistence type="inferred from homology"/>
<comment type="similarity">
    <text evidence="1">Belongs to the NAPRTase family.</text>
</comment>
<feature type="compositionally biased region" description="Low complexity" evidence="9">
    <location>
        <begin position="165"/>
        <end position="177"/>
    </location>
</feature>
<evidence type="ECO:0000313" key="12">
    <source>
        <dbReference type="EMBL" id="GJJ75310.1"/>
    </source>
</evidence>
<organism evidence="12 13">
    <name type="scientific">Entomortierella parvispora</name>
    <dbReference type="NCBI Taxonomy" id="205924"/>
    <lineage>
        <taxon>Eukaryota</taxon>
        <taxon>Fungi</taxon>
        <taxon>Fungi incertae sedis</taxon>
        <taxon>Mucoromycota</taxon>
        <taxon>Mortierellomycotina</taxon>
        <taxon>Mortierellomycetes</taxon>
        <taxon>Mortierellales</taxon>
        <taxon>Mortierellaceae</taxon>
        <taxon>Entomortierella</taxon>
    </lineage>
</organism>
<keyword evidence="4" id="KW-0808">Transferase</keyword>
<dbReference type="AlphaFoldDB" id="A0A9P3LYW7"/>
<evidence type="ECO:0000313" key="13">
    <source>
        <dbReference type="Proteomes" id="UP000827284"/>
    </source>
</evidence>
<dbReference type="InterPro" id="IPR016471">
    <property type="entry name" value="Nicotinamide_PRibTrfase"/>
</dbReference>
<sequence>MMQQRAPSFTYHSQQSLSFGTPTQKLPSEQEQPFVPFVQDDHPSFGGGSQVISQSWINDTSSGSRQLHETRHQAYSPPRSGHRGLVRNTSSSTSYFPHASAIAANGKRTESGYDGMPTLSTGGRAPTTPSEQEADLEMGLASQSQKQQQQQQQQQQWQHHDQRQQRPQQQQQQQQQQTNSGHQLRDTAAQGMSTAMLHPSIPSYLRPYLSKKPIVSSASNVSQGILDQATQGRSEKYPSMASSLFSQSREIQTLLDKITMLDGTLDGFDRRMVDYQQRMTDAMVTKDDAMSMFESKAGEKVVETLQRQGTEVLSRLKEQAGMAQELQGQHLEEWSKNLFGELGKMTTLWQQQAGKLQEIQGEWKGELWRWKTQVQEELASEMNSLRSAIALQSHMLTMISEQNRRILEERHQMMTTPNIESDNNIQQKPGVPGGSTCVGAVYNSQDPGGYIMISDPVIDTIFHPQRPTKKSIAQKESGASSQRGERAKGKGRAQGVGSGNGRGRGRPPGKARRAELDAQLASRIDPSDERVDHPSSALERNSSKDQDIAIQSGQTQVKAASHKEISDDPQQRAGGVERPRRVVFADQPQLEDHISLSLPVMTRSRRLIQPTSTTTLTIPSTLIAMTPFNVPLAVMTDSYKITHPFIYPKARRMVAYAEMRQAYDKDPNDNRIVFYGIRYIIENYVAKKWTMRDIAQAEIFFSTHNAGFTAFPFPKDLFIKIVNEHDGYFPVKIEALPEGTACHSHVPAYQIIAEGEMSRLVTFLETLLTMIWYPITVATLSRRSRDLIQAGYEKSVDADGFWSLDSRLHDFGFRGCTCPEQSVIGGTAHLLNFTGTDTMSAAFYAQFQLNGGKPVGNSIPASEHSVMTAFRTEKEAMEAMISKFGEGVFACVMDSYDYQRALDSVLPSVASFKLEKGGFLVLRPDSGDIVESVLMGLRAAEKVFGCDINKKGYKVIRGCGVIQGDGVSFKTLGQIIDAVLAAGYSAQNCAFGMGGGLLQKLNRDTLSFATKLCHIVYEDGTTRDVMKHPKTDSDKISLPGVLDVVRNEQGIPMVYPRAADGVPRKGNLLQVVYDHGKIPADVTAHEDFVVSGDRQTLSGEGALKSWPLYSDIRERVKAEWESLPKVFDPISKELRIRIQEVLAAGEP</sequence>
<dbReference type="PANTHER" id="PTHR43816">
    <property type="entry name" value="NICOTINAMIDE PHOSPHORIBOSYLTRANSFERASE"/>
    <property type="match status" value="1"/>
</dbReference>
<dbReference type="Proteomes" id="UP000827284">
    <property type="component" value="Unassembled WGS sequence"/>
</dbReference>
<dbReference type="InterPro" id="IPR041529">
    <property type="entry name" value="DUF5598"/>
</dbReference>
<evidence type="ECO:0000256" key="9">
    <source>
        <dbReference type="SAM" id="MobiDB-lite"/>
    </source>
</evidence>
<dbReference type="Pfam" id="PF18127">
    <property type="entry name" value="NAMPT_N"/>
    <property type="match status" value="1"/>
</dbReference>
<evidence type="ECO:0000256" key="4">
    <source>
        <dbReference type="ARBA" id="ARBA00022679"/>
    </source>
</evidence>
<feature type="domain" description="Nicotinate/nicotinamide phosphoribosyltransferase" evidence="10">
    <location>
        <begin position="807"/>
        <end position="1041"/>
    </location>
</feature>
<evidence type="ECO:0000256" key="3">
    <source>
        <dbReference type="ARBA" id="ARBA00022676"/>
    </source>
</evidence>
<dbReference type="OrthoDB" id="193380at2759"/>
<dbReference type="Pfam" id="PF04095">
    <property type="entry name" value="NAPRTase"/>
    <property type="match status" value="1"/>
</dbReference>
<dbReference type="InterPro" id="IPR041525">
    <property type="entry name" value="N/Namide_PRibTrfase"/>
</dbReference>
<evidence type="ECO:0000256" key="5">
    <source>
        <dbReference type="ARBA" id="ARBA00035007"/>
    </source>
</evidence>
<feature type="compositionally biased region" description="Low complexity" evidence="9">
    <location>
        <begin position="143"/>
        <end position="157"/>
    </location>
</feature>
<dbReference type="EMBL" id="BQFW01000010">
    <property type="protein sequence ID" value="GJJ75310.1"/>
    <property type="molecule type" value="Genomic_DNA"/>
</dbReference>
<feature type="domain" description="Nicotinamide phosphoribosyltransferase N-terminal" evidence="11">
    <location>
        <begin position="632"/>
        <end position="733"/>
    </location>
</feature>
<dbReference type="EC" id="2.4.2.12" evidence="6"/>
<reference evidence="12" key="2">
    <citation type="journal article" date="2022" name="Microbiol. Resour. Announc.">
        <title>Whole-Genome Sequence of Entomortierella parvispora E1425, a Mucoromycotan Fungus Associated with Burkholderiaceae-Related Endosymbiotic Bacteria.</title>
        <authorList>
            <person name="Herlambang A."/>
            <person name="Guo Y."/>
            <person name="Takashima Y."/>
            <person name="Narisawa K."/>
            <person name="Ohta H."/>
            <person name="Nishizawa T."/>
        </authorList>
    </citation>
    <scope>NUCLEOTIDE SEQUENCE</scope>
    <source>
        <strain evidence="12">E1425</strain>
    </source>
</reference>
<gene>
    <name evidence="12" type="ORF">EMPS_07668</name>
</gene>
<keyword evidence="3 12" id="KW-0328">Glycosyltransferase</keyword>
<comment type="catalytic activity">
    <reaction evidence="8">
        <text>beta-nicotinamide D-ribonucleotide + diphosphate = 5-phospho-alpha-D-ribose 1-diphosphate + nicotinamide + H(+)</text>
        <dbReference type="Rhea" id="RHEA:16149"/>
        <dbReference type="ChEBI" id="CHEBI:14649"/>
        <dbReference type="ChEBI" id="CHEBI:15378"/>
        <dbReference type="ChEBI" id="CHEBI:17154"/>
        <dbReference type="ChEBI" id="CHEBI:33019"/>
        <dbReference type="ChEBI" id="CHEBI:58017"/>
        <dbReference type="EC" id="2.4.2.12"/>
    </reaction>
    <physiologicalReaction direction="right-to-left" evidence="8">
        <dbReference type="Rhea" id="RHEA:16151"/>
    </physiologicalReaction>
</comment>
<feature type="region of interest" description="Disordered" evidence="9">
    <location>
        <begin position="60"/>
        <end position="188"/>
    </location>
</feature>
<dbReference type="GO" id="GO:0047280">
    <property type="term" value="F:nicotinamide phosphoribosyltransferase activity"/>
    <property type="evidence" value="ECO:0007669"/>
    <property type="project" value="UniProtKB-EC"/>
</dbReference>
<evidence type="ECO:0000256" key="6">
    <source>
        <dbReference type="ARBA" id="ARBA00035024"/>
    </source>
</evidence>
<dbReference type="InterPro" id="IPR013785">
    <property type="entry name" value="Aldolase_TIM"/>
</dbReference>
<feature type="compositionally biased region" description="Gly residues" evidence="9">
    <location>
        <begin position="492"/>
        <end position="502"/>
    </location>
</feature>
<dbReference type="InterPro" id="IPR036068">
    <property type="entry name" value="Nicotinate_pribotase-like_C"/>
</dbReference>
<protein>
    <recommendedName>
        <fullName evidence="7">Nicotinamide phosphoribosyltransferase</fullName>
        <ecNumber evidence="6">2.4.2.12</ecNumber>
    </recommendedName>
</protein>
<name>A0A9P3LYW7_9FUNG</name>
<feature type="compositionally biased region" description="Polar residues" evidence="9">
    <location>
        <begin position="549"/>
        <end position="558"/>
    </location>
</feature>
<comment type="caution">
    <text evidence="12">The sequence shown here is derived from an EMBL/GenBank/DDBJ whole genome shotgun (WGS) entry which is preliminary data.</text>
</comment>
<evidence type="ECO:0000259" key="11">
    <source>
        <dbReference type="Pfam" id="PF18127"/>
    </source>
</evidence>
<dbReference type="PANTHER" id="PTHR43816:SF1">
    <property type="entry name" value="NICOTINAMIDE PHOSPHORIBOSYLTRANSFERASE"/>
    <property type="match status" value="1"/>
</dbReference>
<dbReference type="Gene3D" id="3.20.20.70">
    <property type="entry name" value="Aldolase class I"/>
    <property type="match status" value="1"/>
</dbReference>
<accession>A0A9P3LYW7</accession>
<dbReference type="SUPFAM" id="SSF51690">
    <property type="entry name" value="Nicotinate/Quinolinate PRTase C-terminal domain-like"/>
    <property type="match status" value="1"/>
</dbReference>
<evidence type="ECO:0000256" key="7">
    <source>
        <dbReference type="ARBA" id="ARBA00035036"/>
    </source>
</evidence>
<feature type="region of interest" description="Disordered" evidence="9">
    <location>
        <begin position="1"/>
        <end position="31"/>
    </location>
</feature>
<evidence type="ECO:0000259" key="10">
    <source>
        <dbReference type="Pfam" id="PF04095"/>
    </source>
</evidence>
<reference evidence="12" key="1">
    <citation type="submission" date="2021-11" db="EMBL/GenBank/DDBJ databases">
        <authorList>
            <person name="Herlambang A."/>
            <person name="Guo Y."/>
            <person name="Takashima Y."/>
            <person name="Nishizawa T."/>
        </authorList>
    </citation>
    <scope>NUCLEOTIDE SEQUENCE</scope>
    <source>
        <strain evidence="12">E1425</strain>
    </source>
</reference>
<keyword evidence="13" id="KW-1185">Reference proteome</keyword>
<evidence type="ECO:0000256" key="8">
    <source>
        <dbReference type="ARBA" id="ARBA00047835"/>
    </source>
</evidence>
<feature type="region of interest" description="Disordered" evidence="9">
    <location>
        <begin position="466"/>
        <end position="577"/>
    </location>
</feature>
<dbReference type="GO" id="GO:0009435">
    <property type="term" value="P:NAD+ biosynthetic process"/>
    <property type="evidence" value="ECO:0007669"/>
    <property type="project" value="InterPro"/>
</dbReference>
<evidence type="ECO:0000256" key="1">
    <source>
        <dbReference type="ARBA" id="ARBA00010897"/>
    </source>
</evidence>
<evidence type="ECO:0000256" key="2">
    <source>
        <dbReference type="ARBA" id="ARBA00022642"/>
    </source>
</evidence>